<feature type="region of interest" description="Disordered" evidence="5">
    <location>
        <begin position="193"/>
        <end position="216"/>
    </location>
</feature>
<evidence type="ECO:0000256" key="4">
    <source>
        <dbReference type="ARBA" id="ARBA00023316"/>
    </source>
</evidence>
<dbReference type="PANTHER" id="PTHR30417:SF1">
    <property type="entry name" value="N-ACETYLMURAMOYL-L-ALANINE AMIDASE AMID"/>
    <property type="match status" value="1"/>
</dbReference>
<name>A0AAJ0JR83_STACA</name>
<dbReference type="PROSITE" id="PS50911">
    <property type="entry name" value="CHAP"/>
    <property type="match status" value="1"/>
</dbReference>
<feature type="compositionally biased region" description="Basic and acidic residues" evidence="5">
    <location>
        <begin position="200"/>
        <end position="210"/>
    </location>
</feature>
<reference evidence="7 8" key="1">
    <citation type="submission" date="2015-03" db="EMBL/GenBank/DDBJ databases">
        <title>Draft Genome Sequence of S. carnosus subsp. utilis LTH 7013, Isolated from South Tirolean Ham.</title>
        <authorList>
            <person name="Mueller A."/>
            <person name="Huptas C."/>
            <person name="Wenning M."/>
            <person name="Weiss A."/>
            <person name="Schmidt H."/>
        </authorList>
    </citation>
    <scope>NUCLEOTIDE SEQUENCE [LARGE SCALE GENOMIC DNA]</scope>
    <source>
        <strain evidence="7 8">LTH7013</strain>
    </source>
</reference>
<dbReference type="InterPro" id="IPR038765">
    <property type="entry name" value="Papain-like_cys_pep_sf"/>
</dbReference>
<sequence>MAKKHIGKWNGVDVYFDLLPIGTRRSGQKLTTGTPAFAVAHDTGNLNTTAQNNVDYYRNSYNIDWALVASAHVFVDDKEAIICIPVTEKAWHVLYNAVTDNNWYDLDSNDAAFGVEGSYFSDKARSKKSLDNLARILAYLCDYWKIDHKTEMPGHQDIQAGKVDPGNLLEAAGYSRNISNLDKLVNKYIGGVQEDDNMPDEVKEPTKEKPTQSPQSHVELKEAIEYMHSMKGQYIDFDDEFAYQCVDVITDFVHHVTGGVRFWGNAKDLINNVMPKGWKVVENTPNYIPPVTAIAVYTEGIYSKWGHTGLVWDNSGGTETFTILEQNYDAQANTPAKLRVDDYSGLSHFIVPDFADDSVDLADIGTVKPKEKKSGKALKLNSIPPKSLTWSNQAYFKAVADNEGVTICKPNHNNVMTLTGEEYGQGDVFYVYEIRDGWARVYSPSNNGYVWHERLRITKIYKPAGGDNKHDKADKQAVSQKDKAKAANKLRVGGIPPAKIKWGRKAKFRGKLDYYGATIAKRSGKKGNYDWSLTNESYPAGYDDFYIFEIRDGWARVYSPSNNGWVWHERLRIVEVY</sequence>
<evidence type="ECO:0000256" key="1">
    <source>
        <dbReference type="ARBA" id="ARBA00001561"/>
    </source>
</evidence>
<comment type="catalytic activity">
    <reaction evidence="1">
        <text>Hydrolyzes the link between N-acetylmuramoyl residues and L-amino acid residues in certain cell-wall glycopeptides.</text>
        <dbReference type="EC" id="3.5.1.28"/>
    </reaction>
</comment>
<evidence type="ECO:0000313" key="8">
    <source>
        <dbReference type="Proteomes" id="UP000033530"/>
    </source>
</evidence>
<evidence type="ECO:0000256" key="3">
    <source>
        <dbReference type="ARBA" id="ARBA00022801"/>
    </source>
</evidence>
<evidence type="ECO:0000313" key="7">
    <source>
        <dbReference type="EMBL" id="KKB26544.1"/>
    </source>
</evidence>
<dbReference type="SUPFAM" id="SSF55846">
    <property type="entry name" value="N-acetylmuramoyl-L-alanine amidase-like"/>
    <property type="match status" value="1"/>
</dbReference>
<dbReference type="AlphaFoldDB" id="A0AAJ0JR83"/>
<comment type="caution">
    <text evidence="7">The sequence shown here is derived from an EMBL/GenBank/DDBJ whole genome shotgun (WGS) entry which is preliminary data.</text>
</comment>
<dbReference type="PANTHER" id="PTHR30417">
    <property type="entry name" value="N-ACETYLMURAMOYL-L-ALANINE AMIDASE AMID"/>
    <property type="match status" value="1"/>
</dbReference>
<accession>A0AAJ0JR83</accession>
<keyword evidence="4" id="KW-0961">Cell wall biogenesis/degradation</keyword>
<dbReference type="InterPro" id="IPR036505">
    <property type="entry name" value="Amidase/PGRP_sf"/>
</dbReference>
<evidence type="ECO:0000259" key="6">
    <source>
        <dbReference type="PROSITE" id="PS50911"/>
    </source>
</evidence>
<feature type="domain" description="Peptidase C51" evidence="6">
    <location>
        <begin position="220"/>
        <end position="351"/>
    </location>
</feature>
<dbReference type="GO" id="GO:0008745">
    <property type="term" value="F:N-acetylmuramoyl-L-alanine amidase activity"/>
    <property type="evidence" value="ECO:0007669"/>
    <property type="project" value="UniProtKB-EC"/>
</dbReference>
<dbReference type="Gene3D" id="3.90.1720.10">
    <property type="entry name" value="endopeptidase domain like (from Nostoc punctiforme)"/>
    <property type="match status" value="1"/>
</dbReference>
<organism evidence="7 8">
    <name type="scientific">Staphylococcus carnosus</name>
    <dbReference type="NCBI Taxonomy" id="1281"/>
    <lineage>
        <taxon>Bacteria</taxon>
        <taxon>Bacillati</taxon>
        <taxon>Bacillota</taxon>
        <taxon>Bacilli</taxon>
        <taxon>Bacillales</taxon>
        <taxon>Staphylococcaceae</taxon>
        <taxon>Staphylococcus</taxon>
    </lineage>
</organism>
<protein>
    <recommendedName>
        <fullName evidence="2">N-acetylmuramoyl-L-alanine amidase</fullName>
        <ecNumber evidence="2">3.5.1.28</ecNumber>
    </recommendedName>
</protein>
<dbReference type="GO" id="GO:0009253">
    <property type="term" value="P:peptidoglycan catabolic process"/>
    <property type="evidence" value="ECO:0007669"/>
    <property type="project" value="InterPro"/>
</dbReference>
<dbReference type="CDD" id="cd06583">
    <property type="entry name" value="PGRP"/>
    <property type="match status" value="1"/>
</dbReference>
<gene>
    <name evidence="7" type="ORF">VV61_03385</name>
</gene>
<dbReference type="InterPro" id="IPR007921">
    <property type="entry name" value="CHAP_dom"/>
</dbReference>
<dbReference type="Proteomes" id="UP000033530">
    <property type="component" value="Unassembled WGS sequence"/>
</dbReference>
<dbReference type="InterPro" id="IPR002502">
    <property type="entry name" value="Amidase_domain"/>
</dbReference>
<evidence type="ECO:0000256" key="2">
    <source>
        <dbReference type="ARBA" id="ARBA00011901"/>
    </source>
</evidence>
<dbReference type="EMBL" id="LAIU01000001">
    <property type="protein sequence ID" value="KKB26544.1"/>
    <property type="molecule type" value="Genomic_DNA"/>
</dbReference>
<dbReference type="SUPFAM" id="SSF54001">
    <property type="entry name" value="Cysteine proteinases"/>
    <property type="match status" value="1"/>
</dbReference>
<proteinExistence type="predicted"/>
<dbReference type="Pfam" id="PF05257">
    <property type="entry name" value="CHAP"/>
    <property type="match status" value="1"/>
</dbReference>
<dbReference type="SMART" id="SM00644">
    <property type="entry name" value="Ami_2"/>
    <property type="match status" value="1"/>
</dbReference>
<dbReference type="GO" id="GO:0071555">
    <property type="term" value="P:cell wall organization"/>
    <property type="evidence" value="ECO:0007669"/>
    <property type="project" value="UniProtKB-KW"/>
</dbReference>
<dbReference type="EC" id="3.5.1.28" evidence="2"/>
<dbReference type="InterPro" id="IPR051206">
    <property type="entry name" value="NAMLAA_amidase_2"/>
</dbReference>
<dbReference type="Pfam" id="PF24246">
    <property type="entry name" value="SH3b_T"/>
    <property type="match status" value="2"/>
</dbReference>
<dbReference type="InterPro" id="IPR057505">
    <property type="entry name" value="SH3b_T_C"/>
</dbReference>
<dbReference type="RefSeq" id="WP_046099490.1">
    <property type="nucleotide sequence ID" value="NZ_CP015552.1"/>
</dbReference>
<dbReference type="Gene3D" id="3.40.80.10">
    <property type="entry name" value="Peptidoglycan recognition protein-like"/>
    <property type="match status" value="1"/>
</dbReference>
<evidence type="ECO:0000256" key="5">
    <source>
        <dbReference type="SAM" id="MobiDB-lite"/>
    </source>
</evidence>
<dbReference type="Pfam" id="PF01510">
    <property type="entry name" value="Amidase_2"/>
    <property type="match status" value="1"/>
</dbReference>
<dbReference type="GO" id="GO:0009254">
    <property type="term" value="P:peptidoglycan turnover"/>
    <property type="evidence" value="ECO:0007669"/>
    <property type="project" value="TreeGrafter"/>
</dbReference>
<keyword evidence="3" id="KW-0378">Hydrolase</keyword>